<protein>
    <submittedName>
        <fullName evidence="1">Uncharacterized protein</fullName>
    </submittedName>
</protein>
<proteinExistence type="predicted"/>
<accession>A0AAD9VBU3</accession>
<evidence type="ECO:0000313" key="1">
    <source>
        <dbReference type="EMBL" id="KAK2568190.1"/>
    </source>
</evidence>
<sequence length="79" mass="8947">MKPQMEFEWWQVPCRLSNEGNLGLEKQGVQRAPLIDKKHATAAHLSSKNIAVFKVLGFKGQFSINLDWANCLPFQNSGF</sequence>
<gene>
    <name evidence="1" type="ORF">P5673_007182</name>
</gene>
<comment type="caution">
    <text evidence="1">The sequence shown here is derived from an EMBL/GenBank/DDBJ whole genome shotgun (WGS) entry which is preliminary data.</text>
</comment>
<keyword evidence="2" id="KW-1185">Reference proteome</keyword>
<dbReference type="EMBL" id="JARQWQ010000012">
    <property type="protein sequence ID" value="KAK2568190.1"/>
    <property type="molecule type" value="Genomic_DNA"/>
</dbReference>
<dbReference type="Proteomes" id="UP001249851">
    <property type="component" value="Unassembled WGS sequence"/>
</dbReference>
<reference evidence="1" key="2">
    <citation type="journal article" date="2023" name="Science">
        <title>Genomic signatures of disease resistance in endangered staghorn corals.</title>
        <authorList>
            <person name="Vollmer S.V."/>
            <person name="Selwyn J.D."/>
            <person name="Despard B.A."/>
            <person name="Roesel C.L."/>
        </authorList>
    </citation>
    <scope>NUCLEOTIDE SEQUENCE</scope>
    <source>
        <strain evidence="1">K2</strain>
    </source>
</reference>
<dbReference type="AlphaFoldDB" id="A0AAD9VBU3"/>
<evidence type="ECO:0000313" key="2">
    <source>
        <dbReference type="Proteomes" id="UP001249851"/>
    </source>
</evidence>
<name>A0AAD9VBU3_ACRCE</name>
<organism evidence="1 2">
    <name type="scientific">Acropora cervicornis</name>
    <name type="common">Staghorn coral</name>
    <dbReference type="NCBI Taxonomy" id="6130"/>
    <lineage>
        <taxon>Eukaryota</taxon>
        <taxon>Metazoa</taxon>
        <taxon>Cnidaria</taxon>
        <taxon>Anthozoa</taxon>
        <taxon>Hexacorallia</taxon>
        <taxon>Scleractinia</taxon>
        <taxon>Astrocoeniina</taxon>
        <taxon>Acroporidae</taxon>
        <taxon>Acropora</taxon>
    </lineage>
</organism>
<reference evidence="1" key="1">
    <citation type="journal article" date="2023" name="G3 (Bethesda)">
        <title>Whole genome assembly and annotation of the endangered Caribbean coral Acropora cervicornis.</title>
        <authorList>
            <person name="Selwyn J.D."/>
            <person name="Vollmer S.V."/>
        </authorList>
    </citation>
    <scope>NUCLEOTIDE SEQUENCE</scope>
    <source>
        <strain evidence="1">K2</strain>
    </source>
</reference>